<name>A0A369L6H6_9ACTN</name>
<dbReference type="AlphaFoldDB" id="A0A369L6H6"/>
<dbReference type="InterPro" id="IPR003812">
    <property type="entry name" value="Fido"/>
</dbReference>
<evidence type="ECO:0000259" key="1">
    <source>
        <dbReference type="PROSITE" id="PS51459"/>
    </source>
</evidence>
<sequence>MSDEVQGSIAELEVLAARYDCLIGESEYRTSLAHVLHRMEGVYNSLLNGIHADYRLCCYLDLFDNSHGDGNGLEGRRDLVLEAIGVDDRFLRASQCAYQICAIMDGIFTEGLDATALTPARIISLHDAIATALRSEDALGLRTWECPPETAGRFVGVAYVPPSPERLPAFLDDIAKFVVTSRLSPVLKSAFAYFQLEAVRMFSSGLDEVGRFIAACLWRNSGLIEHMMPPISITPALRAKTHDRKLKPYLFNPASCEMFMLDDWAYLVACSTRNAVELEYLCFKEACRMTEKWQASLTQAGAKMTQTLRRCLVNMIGMPVFSISSLAAEVDASFSTVARIVELFLECGIVVQATKGRRNRIFECPEALALPDWAERTFLSSED</sequence>
<evidence type="ECO:0000313" key="3">
    <source>
        <dbReference type="Proteomes" id="UP000253792"/>
    </source>
</evidence>
<dbReference type="Gene3D" id="1.10.3290.10">
    <property type="entry name" value="Fido-like domain"/>
    <property type="match status" value="1"/>
</dbReference>
<protein>
    <recommendedName>
        <fullName evidence="1">Fido domain-containing protein</fullName>
    </recommendedName>
</protein>
<proteinExistence type="predicted"/>
<gene>
    <name evidence="2" type="ORF">C1880_07250</name>
</gene>
<evidence type="ECO:0000313" key="2">
    <source>
        <dbReference type="EMBL" id="RDB55020.1"/>
    </source>
</evidence>
<dbReference type="OrthoDB" id="9813719at2"/>
<comment type="caution">
    <text evidence="2">The sequence shown here is derived from an EMBL/GenBank/DDBJ whole genome shotgun (WGS) entry which is preliminary data.</text>
</comment>
<dbReference type="Proteomes" id="UP000253792">
    <property type="component" value="Unassembled WGS sequence"/>
</dbReference>
<reference evidence="2 3" key="1">
    <citation type="journal article" date="2018" name="Elife">
        <title>Discovery and characterization of a prevalent human gut bacterial enzyme sufficient for the inactivation of a family of plant toxins.</title>
        <authorList>
            <person name="Koppel N."/>
            <person name="Bisanz J.E."/>
            <person name="Pandelia M.E."/>
            <person name="Turnbaugh P.J."/>
            <person name="Balskus E.P."/>
        </authorList>
    </citation>
    <scope>NUCLEOTIDE SEQUENCE [LARGE SCALE GENOMIC DNA]</scope>
    <source>
        <strain evidence="3">anaerobia AP69FAA</strain>
    </source>
</reference>
<organism evidence="2 3">
    <name type="scientific">Senegalimassilia anaerobia</name>
    <dbReference type="NCBI Taxonomy" id="1473216"/>
    <lineage>
        <taxon>Bacteria</taxon>
        <taxon>Bacillati</taxon>
        <taxon>Actinomycetota</taxon>
        <taxon>Coriobacteriia</taxon>
        <taxon>Coriobacteriales</taxon>
        <taxon>Coriobacteriaceae</taxon>
        <taxon>Senegalimassilia</taxon>
    </lineage>
</organism>
<dbReference type="RefSeq" id="WP_147269316.1">
    <property type="nucleotide sequence ID" value="NZ_PPTP01000006.1"/>
</dbReference>
<dbReference type="PROSITE" id="PS51459">
    <property type="entry name" value="FIDO"/>
    <property type="match status" value="1"/>
</dbReference>
<feature type="domain" description="Fido" evidence="1">
    <location>
        <begin position="117"/>
        <end position="262"/>
    </location>
</feature>
<dbReference type="EMBL" id="PPTP01000006">
    <property type="protein sequence ID" value="RDB55020.1"/>
    <property type="molecule type" value="Genomic_DNA"/>
</dbReference>
<accession>A0A369L6H6</accession>
<keyword evidence="3" id="KW-1185">Reference proteome</keyword>
<dbReference type="InterPro" id="IPR036597">
    <property type="entry name" value="Fido-like_dom_sf"/>
</dbReference>